<comment type="similarity">
    <text evidence="3">Belongs to the Rieske iron-sulfur protein family.</text>
</comment>
<keyword evidence="5" id="KW-0813">Transport</keyword>
<keyword evidence="16 21" id="KW-0472">Membrane</keyword>
<evidence type="ECO:0000256" key="12">
    <source>
        <dbReference type="ARBA" id="ARBA00022989"/>
    </source>
</evidence>
<organism evidence="23 24">
    <name type="scientific">Antrihabitans cavernicola</name>
    <dbReference type="NCBI Taxonomy" id="2495913"/>
    <lineage>
        <taxon>Bacteria</taxon>
        <taxon>Bacillati</taxon>
        <taxon>Actinomycetota</taxon>
        <taxon>Actinomycetes</taxon>
        <taxon>Mycobacteriales</taxon>
        <taxon>Nocardiaceae</taxon>
        <taxon>Antrihabitans</taxon>
    </lineage>
</organism>
<evidence type="ECO:0000256" key="20">
    <source>
        <dbReference type="SAM" id="MobiDB-lite"/>
    </source>
</evidence>
<keyword evidence="7" id="KW-0679">Respiratory chain</keyword>
<feature type="transmembrane region" description="Helical" evidence="21">
    <location>
        <begin position="70"/>
        <end position="91"/>
    </location>
</feature>
<protein>
    <recommendedName>
        <fullName evidence="4">Cytochrome bc1 complex Rieske iron-sulfur subunit</fullName>
    </recommendedName>
    <alternativeName>
        <fullName evidence="18">Cytochrome bc1 reductase complex subunit QcrA</fullName>
    </alternativeName>
    <alternativeName>
        <fullName evidence="19">Rieske iron-sulfur protein</fullName>
    </alternativeName>
</protein>
<keyword evidence="11" id="KW-0249">Electron transport</keyword>
<dbReference type="GO" id="GO:0051537">
    <property type="term" value="F:2 iron, 2 sulfur cluster binding"/>
    <property type="evidence" value="ECO:0007669"/>
    <property type="project" value="UniProtKB-KW"/>
</dbReference>
<evidence type="ECO:0000256" key="1">
    <source>
        <dbReference type="ARBA" id="ARBA00002494"/>
    </source>
</evidence>
<feature type="transmembrane region" description="Helical" evidence="21">
    <location>
        <begin position="103"/>
        <end position="129"/>
    </location>
</feature>
<evidence type="ECO:0000256" key="21">
    <source>
        <dbReference type="SAM" id="Phobius"/>
    </source>
</evidence>
<dbReference type="Gene3D" id="2.102.10.10">
    <property type="entry name" value="Rieske [2Fe-2S] iron-sulphur domain"/>
    <property type="match status" value="1"/>
</dbReference>
<keyword evidence="10" id="KW-0479">Metal-binding</keyword>
<evidence type="ECO:0000256" key="16">
    <source>
        <dbReference type="ARBA" id="ARBA00023136"/>
    </source>
</evidence>
<gene>
    <name evidence="23" type="ORF">FOY51_11525</name>
</gene>
<evidence type="ECO:0000256" key="6">
    <source>
        <dbReference type="ARBA" id="ARBA00022475"/>
    </source>
</evidence>
<dbReference type="Pfam" id="PF00355">
    <property type="entry name" value="Rieske"/>
    <property type="match status" value="1"/>
</dbReference>
<evidence type="ECO:0000256" key="14">
    <source>
        <dbReference type="ARBA" id="ARBA00023004"/>
    </source>
</evidence>
<dbReference type="InterPro" id="IPR017941">
    <property type="entry name" value="Rieske_2Fe-2S"/>
</dbReference>
<dbReference type="InterPro" id="IPR045603">
    <property type="entry name" value="QcrA_N"/>
</dbReference>
<dbReference type="Proteomes" id="UP000322244">
    <property type="component" value="Unassembled WGS sequence"/>
</dbReference>
<comment type="function">
    <text evidence="1">Iron-sulfur subunit of the cytochrome bc1 complex, an essential component of the respiratory electron transport chain required for ATP synthesis. The bc1 complex catalyzes the oxidation of menaquinol and the reduction of cytochrome c in the respiratory chain. The bc1 complex operates through a Q-cycle mechanism that couples electron transfer to generation of the proton gradient that drives ATP synthesis.</text>
</comment>
<feature type="region of interest" description="Disordered" evidence="20">
    <location>
        <begin position="1"/>
        <end position="21"/>
    </location>
</feature>
<evidence type="ECO:0000256" key="4">
    <source>
        <dbReference type="ARBA" id="ARBA00015816"/>
    </source>
</evidence>
<evidence type="ECO:0000256" key="17">
    <source>
        <dbReference type="ARBA" id="ARBA00023157"/>
    </source>
</evidence>
<keyword evidence="9" id="KW-0001">2Fe-2S</keyword>
<evidence type="ECO:0000256" key="5">
    <source>
        <dbReference type="ARBA" id="ARBA00022448"/>
    </source>
</evidence>
<evidence type="ECO:0000256" key="8">
    <source>
        <dbReference type="ARBA" id="ARBA00022692"/>
    </source>
</evidence>
<dbReference type="GO" id="GO:0046872">
    <property type="term" value="F:metal ion binding"/>
    <property type="evidence" value="ECO:0007669"/>
    <property type="project" value="UniProtKB-KW"/>
</dbReference>
<evidence type="ECO:0000313" key="24">
    <source>
        <dbReference type="Proteomes" id="UP000322244"/>
    </source>
</evidence>
<reference evidence="23 24" key="1">
    <citation type="submission" date="2019-07" db="EMBL/GenBank/DDBJ databases">
        <title>Rhodococcus cavernicolus sp. nov., isolated from a cave.</title>
        <authorList>
            <person name="Lee S.D."/>
        </authorList>
    </citation>
    <scope>NUCLEOTIDE SEQUENCE [LARGE SCALE GENOMIC DNA]</scope>
    <source>
        <strain evidence="23 24">C1-24</strain>
    </source>
</reference>
<keyword evidence="15" id="KW-0411">Iron-sulfur</keyword>
<dbReference type="GO" id="GO:0016705">
    <property type="term" value="F:oxidoreductase activity, acting on paired donors, with incorporation or reduction of molecular oxygen"/>
    <property type="evidence" value="ECO:0007669"/>
    <property type="project" value="UniProtKB-ARBA"/>
</dbReference>
<dbReference type="RefSeq" id="WP_149430361.1">
    <property type="nucleotide sequence ID" value="NZ_VLNY01000004.1"/>
</dbReference>
<dbReference type="PANTHER" id="PTHR10134">
    <property type="entry name" value="CYTOCHROME B-C1 COMPLEX SUBUNIT RIESKE, MITOCHONDRIAL"/>
    <property type="match status" value="1"/>
</dbReference>
<dbReference type="EMBL" id="VLNY01000004">
    <property type="protein sequence ID" value="KAA0023104.1"/>
    <property type="molecule type" value="Genomic_DNA"/>
</dbReference>
<evidence type="ECO:0000256" key="19">
    <source>
        <dbReference type="ARBA" id="ARBA00032409"/>
    </source>
</evidence>
<sequence>MSGQERGDVAKAGGAQEQDPKTLTAEQLDAMSHDDLVKLGTEMDGVDIAFRRDRWPVPGTKAEKRAERSVAIWFILAGLSGLAFIGIFLFWPWKYKGMGEQDYGLYSLATPLYGLTLGFAIVAIGIGAVQFTKKFIPEEVSIQDRHDGQSAEVDRRTIVAELSDSLSTSTIGRRKLIQRSAGFGVGALGLGALLPFVGGMVKNPWAKGDKSPLWVSGWTPNYPGETIYIRRDTGRPEDVVLVRPEDLDAGAMETVFPFRESDRGDEEKLLDALHGIRNAVMLIRLRTEDTARVIKRKGQESFNYGDYFAYSKICTHLGCPTSLYEQQTNRILCPCHQSQFNALEYGKPIFGPAARALPQLPITVNSEGFLVARGDFIEPLGPAYWERPNGVHESGSEGTS</sequence>
<comment type="caution">
    <text evidence="23">The sequence shown here is derived from an EMBL/GenBank/DDBJ whole genome shotgun (WGS) entry which is preliminary data.</text>
</comment>
<dbReference type="OrthoDB" id="9802613at2"/>
<keyword evidence="14" id="KW-0408">Iron</keyword>
<keyword evidence="24" id="KW-1185">Reference proteome</keyword>
<keyword evidence="12 21" id="KW-1133">Transmembrane helix</keyword>
<keyword evidence="17" id="KW-1015">Disulfide bond</keyword>
<feature type="domain" description="Rieske" evidence="22">
    <location>
        <begin position="277"/>
        <end position="371"/>
    </location>
</feature>
<accession>A0A5A7SC20</accession>
<evidence type="ECO:0000313" key="23">
    <source>
        <dbReference type="EMBL" id="KAA0023104.1"/>
    </source>
</evidence>
<feature type="transmembrane region" description="Helical" evidence="21">
    <location>
        <begin position="181"/>
        <end position="201"/>
    </location>
</feature>
<keyword evidence="8 21" id="KW-0812">Transmembrane</keyword>
<dbReference type="CDD" id="cd03467">
    <property type="entry name" value="Rieske"/>
    <property type="match status" value="1"/>
</dbReference>
<dbReference type="InterPro" id="IPR036922">
    <property type="entry name" value="Rieske_2Fe-2S_sf"/>
</dbReference>
<evidence type="ECO:0000256" key="15">
    <source>
        <dbReference type="ARBA" id="ARBA00023014"/>
    </source>
</evidence>
<evidence type="ECO:0000256" key="10">
    <source>
        <dbReference type="ARBA" id="ARBA00022723"/>
    </source>
</evidence>
<dbReference type="Pfam" id="PF19297">
    <property type="entry name" value="QcrA_N"/>
    <property type="match status" value="1"/>
</dbReference>
<keyword evidence="13" id="KW-0560">Oxidoreductase</keyword>
<evidence type="ECO:0000259" key="22">
    <source>
        <dbReference type="PROSITE" id="PS51296"/>
    </source>
</evidence>
<dbReference type="GO" id="GO:0005886">
    <property type="term" value="C:plasma membrane"/>
    <property type="evidence" value="ECO:0007669"/>
    <property type="project" value="UniProtKB-SubCell"/>
</dbReference>
<proteinExistence type="inferred from homology"/>
<dbReference type="SUPFAM" id="SSF50022">
    <property type="entry name" value="ISP domain"/>
    <property type="match status" value="1"/>
</dbReference>
<dbReference type="PROSITE" id="PS51296">
    <property type="entry name" value="RIESKE"/>
    <property type="match status" value="1"/>
</dbReference>
<dbReference type="GO" id="GO:0004497">
    <property type="term" value="F:monooxygenase activity"/>
    <property type="evidence" value="ECO:0007669"/>
    <property type="project" value="UniProtKB-ARBA"/>
</dbReference>
<evidence type="ECO:0000256" key="18">
    <source>
        <dbReference type="ARBA" id="ARBA00029586"/>
    </source>
</evidence>
<name>A0A5A7SC20_9NOCA</name>
<evidence type="ECO:0000256" key="3">
    <source>
        <dbReference type="ARBA" id="ARBA00010651"/>
    </source>
</evidence>
<keyword evidence="6" id="KW-1003">Cell membrane</keyword>
<dbReference type="InterPro" id="IPR014349">
    <property type="entry name" value="Rieske_Fe-S_prot"/>
</dbReference>
<evidence type="ECO:0000256" key="13">
    <source>
        <dbReference type="ARBA" id="ARBA00023002"/>
    </source>
</evidence>
<dbReference type="AlphaFoldDB" id="A0A5A7SC20"/>
<comment type="subcellular location">
    <subcellularLocation>
        <location evidence="2">Cell membrane</location>
        <topology evidence="2">Multi-pass membrane protein</topology>
    </subcellularLocation>
</comment>
<evidence type="ECO:0000256" key="7">
    <source>
        <dbReference type="ARBA" id="ARBA00022660"/>
    </source>
</evidence>
<evidence type="ECO:0000256" key="2">
    <source>
        <dbReference type="ARBA" id="ARBA00004651"/>
    </source>
</evidence>
<evidence type="ECO:0000256" key="9">
    <source>
        <dbReference type="ARBA" id="ARBA00022714"/>
    </source>
</evidence>
<evidence type="ECO:0000256" key="11">
    <source>
        <dbReference type="ARBA" id="ARBA00022982"/>
    </source>
</evidence>